<dbReference type="EMBL" id="AJVK01034455">
    <property type="status" value="NOT_ANNOTATED_CDS"/>
    <property type="molecule type" value="Genomic_DNA"/>
</dbReference>
<accession>A0A1B0DIN0</accession>
<dbReference type="EnsemblMetazoa" id="PPAI008017-RA">
    <property type="protein sequence ID" value="PPAI008017-PA"/>
    <property type="gene ID" value="PPAI008017"/>
</dbReference>
<sequence>MEKLDMTKGIVGTINQIGTMAAKIQIAMGTGTMIGINHKDIQVQDDMMIETDTTTVPLIMISHSNMEGISRIHGIIPLVRITVVMDMTTGIPTTMK</sequence>
<evidence type="ECO:0000313" key="1">
    <source>
        <dbReference type="EnsemblMetazoa" id="PPAI008017-PA"/>
    </source>
</evidence>
<dbReference type="VEuPathDB" id="VectorBase:PPAI008017"/>
<evidence type="ECO:0000313" key="2">
    <source>
        <dbReference type="Proteomes" id="UP000092462"/>
    </source>
</evidence>
<dbReference type="EMBL" id="AJVK01034456">
    <property type="status" value="NOT_ANNOTATED_CDS"/>
    <property type="molecule type" value="Genomic_DNA"/>
</dbReference>
<protein>
    <submittedName>
        <fullName evidence="1">Uncharacterized protein</fullName>
    </submittedName>
</protein>
<organism evidence="1 2">
    <name type="scientific">Phlebotomus papatasi</name>
    <name type="common">Sandfly</name>
    <dbReference type="NCBI Taxonomy" id="29031"/>
    <lineage>
        <taxon>Eukaryota</taxon>
        <taxon>Metazoa</taxon>
        <taxon>Ecdysozoa</taxon>
        <taxon>Arthropoda</taxon>
        <taxon>Hexapoda</taxon>
        <taxon>Insecta</taxon>
        <taxon>Pterygota</taxon>
        <taxon>Neoptera</taxon>
        <taxon>Endopterygota</taxon>
        <taxon>Diptera</taxon>
        <taxon>Nematocera</taxon>
        <taxon>Psychodoidea</taxon>
        <taxon>Psychodidae</taxon>
        <taxon>Phlebotomus</taxon>
        <taxon>Phlebotomus</taxon>
    </lineage>
</organism>
<reference evidence="1" key="1">
    <citation type="submission" date="2022-08" db="UniProtKB">
        <authorList>
            <consortium name="EnsemblMetazoa"/>
        </authorList>
    </citation>
    <scope>IDENTIFICATION</scope>
    <source>
        <strain evidence="1">Israel</strain>
    </source>
</reference>
<dbReference type="AlphaFoldDB" id="A0A1B0DIN0"/>
<keyword evidence="2" id="KW-1185">Reference proteome</keyword>
<name>A0A1B0DIN0_PHLPP</name>
<proteinExistence type="predicted"/>
<dbReference type="Proteomes" id="UP000092462">
    <property type="component" value="Unassembled WGS sequence"/>
</dbReference>